<dbReference type="CDD" id="cd06354">
    <property type="entry name" value="PBP1_PrnA-like"/>
    <property type="match status" value="1"/>
</dbReference>
<evidence type="ECO:0000256" key="1">
    <source>
        <dbReference type="ARBA" id="ARBA00004193"/>
    </source>
</evidence>
<proteinExistence type="inferred from homology"/>
<dbReference type="Pfam" id="PF02608">
    <property type="entry name" value="Bmp"/>
    <property type="match status" value="1"/>
</dbReference>
<name>A0A9Q3SYC6_9LACO</name>
<keyword evidence="5" id="KW-0472">Membrane</keyword>
<evidence type="ECO:0000256" key="2">
    <source>
        <dbReference type="ARBA" id="ARBA00008610"/>
    </source>
</evidence>
<dbReference type="InterPro" id="IPR050957">
    <property type="entry name" value="BMP_lipoprotein"/>
</dbReference>
<keyword evidence="3" id="KW-1003">Cell membrane</keyword>
<dbReference type="Proteomes" id="UP000752647">
    <property type="component" value="Unassembled WGS sequence"/>
</dbReference>
<comment type="similarity">
    <text evidence="2">Belongs to the BMP lipoprotein family.</text>
</comment>
<dbReference type="GO" id="GO:0005886">
    <property type="term" value="C:plasma membrane"/>
    <property type="evidence" value="ECO:0007669"/>
    <property type="project" value="UniProtKB-SubCell"/>
</dbReference>
<gene>
    <name evidence="8" type="ORF">KIJ12_08065</name>
</gene>
<dbReference type="AlphaFoldDB" id="A0A9Q3SYC6"/>
<feature type="domain" description="ABC transporter substrate-binding protein PnrA-like" evidence="7">
    <location>
        <begin position="43"/>
        <end position="360"/>
    </location>
</feature>
<accession>A0A9Q3SYC6</accession>
<comment type="subcellular location">
    <subcellularLocation>
        <location evidence="1">Cell membrane</location>
        <topology evidence="1">Lipid-anchor</topology>
    </subcellularLocation>
</comment>
<sequence length="371" mass="39168">MNKSTKIIIGVAAVAVVGVGIYAATTHKSSTATQANVAAKLGLVLDVGGVDDHSFNQSAWEGAKQYAKVNQLQAGQNKPVTYFTASDHSDLDQNFNLATKNKQYKIVYGIGYSLNQPITKSAKLNPKQKFVLVDDIVTNRPNVASVMFRSEQSSYLAGVAAATKAQKNNEKKIGFIGGIHGNIIDAFDAGFEAGVKATDSSLTVEKQYANSFTDSAKGKTIAAAMYASGIKTIFAAAGFVGNGAFSEAKAENSKLTADSKDRLYIIGVDRDQKSDGAYTSKDGKKATSTLASSITSVGDGVKNIAETYNKNKTFPGGKTIAYGLKENGVYLTDSELTAAEAAAVKKAQKAIINGSIKVPNHPKGSQFEQKF</sequence>
<protein>
    <submittedName>
        <fullName evidence="8">BMP family ABC transporter substrate-binding protein</fullName>
    </submittedName>
</protein>
<evidence type="ECO:0000313" key="9">
    <source>
        <dbReference type="Proteomes" id="UP000752647"/>
    </source>
</evidence>
<dbReference type="PANTHER" id="PTHR34296">
    <property type="entry name" value="TRANSCRIPTIONAL ACTIVATOR PROTEIN MED"/>
    <property type="match status" value="1"/>
</dbReference>
<evidence type="ECO:0000256" key="5">
    <source>
        <dbReference type="ARBA" id="ARBA00023136"/>
    </source>
</evidence>
<dbReference type="Gene3D" id="3.40.50.2300">
    <property type="match status" value="2"/>
</dbReference>
<comment type="caution">
    <text evidence="8">The sequence shown here is derived from an EMBL/GenBank/DDBJ whole genome shotgun (WGS) entry which is preliminary data.</text>
</comment>
<keyword evidence="4" id="KW-0732">Signal</keyword>
<evidence type="ECO:0000256" key="6">
    <source>
        <dbReference type="ARBA" id="ARBA00023288"/>
    </source>
</evidence>
<evidence type="ECO:0000259" key="7">
    <source>
        <dbReference type="Pfam" id="PF02608"/>
    </source>
</evidence>
<dbReference type="InterPro" id="IPR028082">
    <property type="entry name" value="Peripla_BP_I"/>
</dbReference>
<evidence type="ECO:0000313" key="8">
    <source>
        <dbReference type="EMBL" id="MBZ5963094.1"/>
    </source>
</evidence>
<organism evidence="8 9">
    <name type="scientific">Leuconostoc gasicomitatum</name>
    <dbReference type="NCBI Taxonomy" id="115778"/>
    <lineage>
        <taxon>Bacteria</taxon>
        <taxon>Bacillati</taxon>
        <taxon>Bacillota</taxon>
        <taxon>Bacilli</taxon>
        <taxon>Lactobacillales</taxon>
        <taxon>Lactobacillaceae</taxon>
        <taxon>Leuconostoc</taxon>
        <taxon>Leuconostoc gelidum group</taxon>
    </lineage>
</organism>
<evidence type="ECO:0000256" key="3">
    <source>
        <dbReference type="ARBA" id="ARBA00022475"/>
    </source>
</evidence>
<dbReference type="InterPro" id="IPR003760">
    <property type="entry name" value="PnrA-like"/>
</dbReference>
<reference evidence="8" key="1">
    <citation type="submission" date="2021-05" db="EMBL/GenBank/DDBJ databases">
        <title>Pangenome of Leuconostoc gelidum warrants species status for Leuconostoc gelidum subsp. gasicomitatum.</title>
        <authorList>
            <person name="Johansson P."/>
            <person name="Sade E."/>
            <person name="Hultman J."/>
            <person name="Auvinen P."/>
            <person name="Bjorkroth J."/>
        </authorList>
    </citation>
    <scope>NUCLEOTIDE SEQUENCE</scope>
    <source>
        <strain evidence="8">A.21.4</strain>
    </source>
</reference>
<evidence type="ECO:0000256" key="4">
    <source>
        <dbReference type="ARBA" id="ARBA00022729"/>
    </source>
</evidence>
<dbReference type="PANTHER" id="PTHR34296:SF2">
    <property type="entry name" value="ABC TRANSPORTER GUANOSINE-BINDING PROTEIN NUPN"/>
    <property type="match status" value="1"/>
</dbReference>
<dbReference type="SUPFAM" id="SSF53822">
    <property type="entry name" value="Periplasmic binding protein-like I"/>
    <property type="match status" value="1"/>
</dbReference>
<keyword evidence="6" id="KW-0449">Lipoprotein</keyword>
<dbReference type="EMBL" id="JAHBFI010000019">
    <property type="protein sequence ID" value="MBZ5963094.1"/>
    <property type="molecule type" value="Genomic_DNA"/>
</dbReference>
<dbReference type="RefSeq" id="WP_224144349.1">
    <property type="nucleotide sequence ID" value="NZ_CBCPIF010000001.1"/>
</dbReference>